<feature type="region of interest" description="Disordered" evidence="8">
    <location>
        <begin position="374"/>
        <end position="465"/>
    </location>
</feature>
<dbReference type="HOGENOM" id="CLU_035623_0_0_1"/>
<proteinExistence type="inferred from homology"/>
<protein>
    <recommendedName>
        <fullName evidence="6">WD repeat-containing protein JIP5</fullName>
    </recommendedName>
    <alternativeName>
        <fullName evidence="7">WD repeat-containing protein jip5</fullName>
    </alternativeName>
</protein>
<comment type="subcellular location">
    <subcellularLocation>
        <location evidence="1">Nucleus</location>
        <location evidence="1">Nucleolus</location>
    </subcellularLocation>
</comment>
<evidence type="ECO:0000256" key="1">
    <source>
        <dbReference type="ARBA" id="ARBA00004604"/>
    </source>
</evidence>
<evidence type="ECO:0000256" key="3">
    <source>
        <dbReference type="ARBA" id="ARBA00022574"/>
    </source>
</evidence>
<dbReference type="Gene3D" id="2.130.10.10">
    <property type="entry name" value="YVTN repeat-like/Quinoprotein amine dehydrogenase"/>
    <property type="match status" value="2"/>
</dbReference>
<organism evidence="9 10">
    <name type="scientific">Torulaspora delbrueckii</name>
    <name type="common">Yeast</name>
    <name type="synonym">Candida colliculosa</name>
    <dbReference type="NCBI Taxonomy" id="4950"/>
    <lineage>
        <taxon>Eukaryota</taxon>
        <taxon>Fungi</taxon>
        <taxon>Dikarya</taxon>
        <taxon>Ascomycota</taxon>
        <taxon>Saccharomycotina</taxon>
        <taxon>Saccharomycetes</taxon>
        <taxon>Saccharomycetales</taxon>
        <taxon>Saccharomycetaceae</taxon>
        <taxon>Torulaspora</taxon>
    </lineage>
</organism>
<dbReference type="GO" id="GO:0042273">
    <property type="term" value="P:ribosomal large subunit biogenesis"/>
    <property type="evidence" value="ECO:0007669"/>
    <property type="project" value="EnsemblFungi"/>
</dbReference>
<evidence type="ECO:0000256" key="7">
    <source>
        <dbReference type="ARBA" id="ARBA00039514"/>
    </source>
</evidence>
<dbReference type="EMBL" id="HE616749">
    <property type="protein sequence ID" value="CCE93905.1"/>
    <property type="molecule type" value="Genomic_DNA"/>
</dbReference>
<dbReference type="RefSeq" id="XP_003683116.1">
    <property type="nucleotide sequence ID" value="XM_003683068.1"/>
</dbReference>
<evidence type="ECO:0000256" key="2">
    <source>
        <dbReference type="ARBA" id="ARBA00007625"/>
    </source>
</evidence>
<feature type="compositionally biased region" description="Acidic residues" evidence="8">
    <location>
        <begin position="375"/>
        <end position="410"/>
    </location>
</feature>
<evidence type="ECO:0000256" key="5">
    <source>
        <dbReference type="ARBA" id="ARBA00023242"/>
    </source>
</evidence>
<dbReference type="InterPro" id="IPR015943">
    <property type="entry name" value="WD40/YVTN_repeat-like_dom_sf"/>
</dbReference>
<dbReference type="Proteomes" id="UP000005627">
    <property type="component" value="Chromosome 8"/>
</dbReference>
<evidence type="ECO:0000313" key="10">
    <source>
        <dbReference type="Proteomes" id="UP000005627"/>
    </source>
</evidence>
<keyword evidence="10" id="KW-1185">Reference proteome</keyword>
<keyword evidence="5" id="KW-0539">Nucleus</keyword>
<keyword evidence="3" id="KW-0853">WD repeat</keyword>
<reference evidence="9 10" key="1">
    <citation type="journal article" date="2011" name="Proc. Natl. Acad. Sci. U.S.A.">
        <title>Evolutionary erosion of yeast sex chromosomes by mating-type switching accidents.</title>
        <authorList>
            <person name="Gordon J.L."/>
            <person name="Armisen D."/>
            <person name="Proux-Wera E."/>
            <person name="Oheigeartaigh S.S."/>
            <person name="Byrne K.P."/>
            <person name="Wolfe K.H."/>
        </authorList>
    </citation>
    <scope>NUCLEOTIDE SEQUENCE [LARGE SCALE GENOMIC DNA]</scope>
    <source>
        <strain evidence="10">ATCC 10662 / CBS 1146 / NBRC 0425 / NCYC 2629 / NRRL Y-866</strain>
    </source>
</reference>
<dbReference type="eggNOG" id="KOG2444">
    <property type="taxonomic scope" value="Eukaryota"/>
</dbReference>
<dbReference type="GO" id="GO:0045943">
    <property type="term" value="P:positive regulation of transcription by RNA polymerase I"/>
    <property type="evidence" value="ECO:0007669"/>
    <property type="project" value="TreeGrafter"/>
</dbReference>
<dbReference type="SUPFAM" id="SSF50978">
    <property type="entry name" value="WD40 repeat-like"/>
    <property type="match status" value="1"/>
</dbReference>
<dbReference type="STRING" id="1076872.G8ZZ61"/>
<dbReference type="FunCoup" id="G8ZZ61">
    <property type="interactions" value="133"/>
</dbReference>
<dbReference type="KEGG" id="tdl:TDEL_0H00460"/>
<dbReference type="GO" id="GO:0005730">
    <property type="term" value="C:nucleolus"/>
    <property type="evidence" value="ECO:0007669"/>
    <property type="project" value="UniProtKB-SubCell"/>
</dbReference>
<accession>G8ZZ61</accession>
<dbReference type="InterPro" id="IPR036322">
    <property type="entry name" value="WD40_repeat_dom_sf"/>
</dbReference>
<dbReference type="GO" id="GO:0006364">
    <property type="term" value="P:rRNA processing"/>
    <property type="evidence" value="ECO:0007669"/>
    <property type="project" value="TreeGrafter"/>
</dbReference>
<dbReference type="InterPro" id="IPR001680">
    <property type="entry name" value="WD40_rpt"/>
</dbReference>
<dbReference type="GeneID" id="11501721"/>
<gene>
    <name evidence="9" type="primary">TDEL0H00460</name>
    <name evidence="9" type="ORF">TDEL_0H00460</name>
</gene>
<comment type="similarity">
    <text evidence="2">Belongs to the WD repeat WDR55 family.</text>
</comment>
<sequence>MGKRSRSKKGATVELACLGEPLAELRFTEPLFQMALHPTKPIILSGLATGFVYCHSYDAGKLQETVNENKKKVIVEGENKPFWTSIDVEKQETTDAITLMWRTRRHKGSVRCLCLDPEGEYVYSVGTDNVLKKAVTGTGKVVKKTSFKDQKLKFTKMIRSPTHAYLLLGDEDGNVMVLNSDTLELTNKVHKIHGGDAINDIFQFAKRSVHKYISVGQTTMGYWDARESNESDLQIPDDDEDAKRKVLLSDDQEDEILCGTFVDPEAGDTIVCGMGEGVLTVWKPQKNDLEDQVNRIKICPNESIDCIVPTLQDDNGVWCGGSSGNLYRADVKGGRVVEVRRHSDIDEVTFLDLDYEYRVVSGGMDKIVLWHSVSEDEDQKENESSDEDQSNEEEIEVDTSDDESASDDSDTMVGLSRVELIAELDKDLQGSSEEEEEKKEKPKNKKRRVPGKLAASHGITKFEGL</sequence>
<feature type="compositionally biased region" description="Basic residues" evidence="8">
    <location>
        <begin position="441"/>
        <end position="450"/>
    </location>
</feature>
<name>G8ZZ61_TORDE</name>
<evidence type="ECO:0000313" key="9">
    <source>
        <dbReference type="EMBL" id="CCE93905.1"/>
    </source>
</evidence>
<dbReference type="InParanoid" id="G8ZZ61"/>
<dbReference type="AlphaFoldDB" id="G8ZZ61"/>
<dbReference type="OrthoDB" id="2288928at2759"/>
<dbReference type="Pfam" id="PF00400">
    <property type="entry name" value="WD40"/>
    <property type="match status" value="1"/>
</dbReference>
<evidence type="ECO:0000256" key="4">
    <source>
        <dbReference type="ARBA" id="ARBA00022737"/>
    </source>
</evidence>
<dbReference type="PANTHER" id="PTHR19924:SF31">
    <property type="entry name" value="WD REPEAT-CONTAINING PROTEIN JIP5"/>
    <property type="match status" value="1"/>
</dbReference>
<dbReference type="PANTHER" id="PTHR19924">
    <property type="entry name" value="UTP15 U3 SMALL NUCLEOLAR RNA-ASSOCIATED PROTEIN 15 FAMILY MEMBER"/>
    <property type="match status" value="1"/>
</dbReference>
<evidence type="ECO:0000256" key="8">
    <source>
        <dbReference type="SAM" id="MobiDB-lite"/>
    </source>
</evidence>
<keyword evidence="4" id="KW-0677">Repeat</keyword>
<dbReference type="SMART" id="SM00320">
    <property type="entry name" value="WD40"/>
    <property type="match status" value="4"/>
</dbReference>
<evidence type="ECO:0000256" key="6">
    <source>
        <dbReference type="ARBA" id="ARBA00039238"/>
    </source>
</evidence>